<protein>
    <recommendedName>
        <fullName evidence="3">Secreted protein</fullName>
    </recommendedName>
</protein>
<accession>A0ABQ3TVT5</accession>
<dbReference type="EMBL" id="BNEK01000003">
    <property type="protein sequence ID" value="GHJ27452.1"/>
    <property type="molecule type" value="Genomic_DNA"/>
</dbReference>
<evidence type="ECO:0000313" key="2">
    <source>
        <dbReference type="Proteomes" id="UP001054854"/>
    </source>
</evidence>
<comment type="caution">
    <text evidence="1">The sequence shown here is derived from an EMBL/GenBank/DDBJ whole genome shotgun (WGS) entry which is preliminary data.</text>
</comment>
<gene>
    <name evidence="1" type="ORF">TPA0910_18850</name>
</gene>
<dbReference type="Proteomes" id="UP001054854">
    <property type="component" value="Unassembled WGS sequence"/>
</dbReference>
<evidence type="ECO:0000313" key="1">
    <source>
        <dbReference type="EMBL" id="GHJ27452.1"/>
    </source>
</evidence>
<organism evidence="1 2">
    <name type="scientific">Streptomyces hygroscopicus</name>
    <dbReference type="NCBI Taxonomy" id="1912"/>
    <lineage>
        <taxon>Bacteria</taxon>
        <taxon>Bacillati</taxon>
        <taxon>Actinomycetota</taxon>
        <taxon>Actinomycetes</taxon>
        <taxon>Kitasatosporales</taxon>
        <taxon>Streptomycetaceae</taxon>
        <taxon>Streptomyces</taxon>
        <taxon>Streptomyces violaceusniger group</taxon>
    </lineage>
</organism>
<name>A0ABQ3TVT5_STRHY</name>
<dbReference type="RefSeq" id="WP_236256594.1">
    <property type="nucleotide sequence ID" value="NZ_BNEK01000003.1"/>
</dbReference>
<sequence>MVRAARAVRAVLSVPAVLSVRPAPVFPAPGWVDRGSAARGFMVRCFAVRGFAARDRFVRAPSRRVPRFAAPLVVPEPSPGFLSAVRFAAPRFSGVPFSVFSVVRFAVLRRISHPAMLITGNSLPPGAPSSPLHRCVSVFAACP</sequence>
<evidence type="ECO:0008006" key="3">
    <source>
        <dbReference type="Google" id="ProtNLM"/>
    </source>
</evidence>
<keyword evidence="2" id="KW-1185">Reference proteome</keyword>
<reference evidence="1" key="1">
    <citation type="submission" date="2024-05" db="EMBL/GenBank/DDBJ databases">
        <title>Whole genome shotgun sequence of Streptomyces hygroscopicus NBRC 113678.</title>
        <authorList>
            <person name="Komaki H."/>
            <person name="Tamura T."/>
        </authorList>
    </citation>
    <scope>NUCLEOTIDE SEQUENCE</scope>
    <source>
        <strain evidence="1">N11-34</strain>
    </source>
</reference>
<proteinExistence type="predicted"/>